<organism evidence="2 3">
    <name type="scientific">Candidatus Blackburnbacteria bacterium RIFCSPHIGHO2_02_FULL_44_20</name>
    <dbReference type="NCBI Taxonomy" id="1797516"/>
    <lineage>
        <taxon>Bacteria</taxon>
        <taxon>Candidatus Blackburniibacteriota</taxon>
    </lineage>
</organism>
<gene>
    <name evidence="2" type="ORF">A3D26_03690</name>
</gene>
<evidence type="ECO:0000313" key="3">
    <source>
        <dbReference type="Proteomes" id="UP000178319"/>
    </source>
</evidence>
<dbReference type="STRING" id="1797516.A3D26_03690"/>
<comment type="caution">
    <text evidence="2">The sequence shown here is derived from an EMBL/GenBank/DDBJ whole genome shotgun (WGS) entry which is preliminary data.</text>
</comment>
<evidence type="ECO:0000313" key="2">
    <source>
        <dbReference type="EMBL" id="OGY10386.1"/>
    </source>
</evidence>
<protein>
    <submittedName>
        <fullName evidence="2">Uncharacterized protein</fullName>
    </submittedName>
</protein>
<accession>A0A1G1V4T8</accession>
<sequence>MNGAKTGSASNPGVPVWSRPGECPCSPAGSKRGKTTGLDGLGRRGAGEGGRGGAYVNHHRDRTVAISCCVAASKNKVVGGQA</sequence>
<dbReference type="AlphaFoldDB" id="A0A1G1V4T8"/>
<feature type="compositionally biased region" description="Polar residues" evidence="1">
    <location>
        <begin position="1"/>
        <end position="11"/>
    </location>
</feature>
<evidence type="ECO:0000256" key="1">
    <source>
        <dbReference type="SAM" id="MobiDB-lite"/>
    </source>
</evidence>
<name>A0A1G1V4T8_9BACT</name>
<dbReference type="Proteomes" id="UP000178319">
    <property type="component" value="Unassembled WGS sequence"/>
</dbReference>
<feature type="region of interest" description="Disordered" evidence="1">
    <location>
        <begin position="1"/>
        <end position="54"/>
    </location>
</feature>
<dbReference type="EMBL" id="MHBZ01000036">
    <property type="protein sequence ID" value="OGY10386.1"/>
    <property type="molecule type" value="Genomic_DNA"/>
</dbReference>
<proteinExistence type="predicted"/>
<reference evidence="2 3" key="1">
    <citation type="journal article" date="2016" name="Nat. Commun.">
        <title>Thousands of microbial genomes shed light on interconnected biogeochemical processes in an aquifer system.</title>
        <authorList>
            <person name="Anantharaman K."/>
            <person name="Brown C.T."/>
            <person name="Hug L.A."/>
            <person name="Sharon I."/>
            <person name="Castelle C.J."/>
            <person name="Probst A.J."/>
            <person name="Thomas B.C."/>
            <person name="Singh A."/>
            <person name="Wilkins M.J."/>
            <person name="Karaoz U."/>
            <person name="Brodie E.L."/>
            <person name="Williams K.H."/>
            <person name="Hubbard S.S."/>
            <person name="Banfield J.F."/>
        </authorList>
    </citation>
    <scope>NUCLEOTIDE SEQUENCE [LARGE SCALE GENOMIC DNA]</scope>
</reference>